<evidence type="ECO:0000313" key="18">
    <source>
        <dbReference type="Proteomes" id="UP000288805"/>
    </source>
</evidence>
<evidence type="ECO:0000256" key="12">
    <source>
        <dbReference type="SAM" id="Phobius"/>
    </source>
</evidence>
<accession>A0A438KDY2</accession>
<gene>
    <name evidence="17" type="primary">RPN2_0</name>
    <name evidence="17" type="ORF">CK203_008778</name>
</gene>
<name>A0A438KDY2_VITVI</name>
<keyword evidence="7" id="KW-0256">Endoplasmic reticulum</keyword>
<dbReference type="Pfam" id="PF23860">
    <property type="entry name" value="Ribophorin_II_3rd"/>
    <property type="match status" value="2"/>
</dbReference>
<feature type="domain" description="Ribophorin II C-terminal" evidence="16">
    <location>
        <begin position="758"/>
        <end position="828"/>
    </location>
</feature>
<dbReference type="EMBL" id="QGNW01000009">
    <property type="protein sequence ID" value="RVX19389.1"/>
    <property type="molecule type" value="Genomic_DNA"/>
</dbReference>
<dbReference type="InterPro" id="IPR055375">
    <property type="entry name" value="Ribophorin_II_2nd"/>
</dbReference>
<evidence type="ECO:0000259" key="15">
    <source>
        <dbReference type="Pfam" id="PF23861"/>
    </source>
</evidence>
<dbReference type="PANTHER" id="PTHR12640">
    <property type="entry name" value="RIBOPHORIN II"/>
    <property type="match status" value="1"/>
</dbReference>
<comment type="pathway">
    <text evidence="3">Protein modification; protein glycosylation.</text>
</comment>
<evidence type="ECO:0000259" key="16">
    <source>
        <dbReference type="Pfam" id="PF25147"/>
    </source>
</evidence>
<evidence type="ECO:0000256" key="3">
    <source>
        <dbReference type="ARBA" id="ARBA00004922"/>
    </source>
</evidence>
<organism evidence="17 18">
    <name type="scientific">Vitis vinifera</name>
    <name type="common">Grape</name>
    <dbReference type="NCBI Taxonomy" id="29760"/>
    <lineage>
        <taxon>Eukaryota</taxon>
        <taxon>Viridiplantae</taxon>
        <taxon>Streptophyta</taxon>
        <taxon>Embryophyta</taxon>
        <taxon>Tracheophyta</taxon>
        <taxon>Spermatophyta</taxon>
        <taxon>Magnoliopsida</taxon>
        <taxon>eudicotyledons</taxon>
        <taxon>Gunneridae</taxon>
        <taxon>Pentapetalae</taxon>
        <taxon>rosids</taxon>
        <taxon>Vitales</taxon>
        <taxon>Vitaceae</taxon>
        <taxon>Viteae</taxon>
        <taxon>Vitis</taxon>
    </lineage>
</organism>
<dbReference type="InterPro" id="IPR008814">
    <property type="entry name" value="Swp1"/>
</dbReference>
<dbReference type="Pfam" id="PF05817">
    <property type="entry name" value="Ribophorin_II"/>
    <property type="match status" value="2"/>
</dbReference>
<feature type="domain" description="Ribophorin II second" evidence="15">
    <location>
        <begin position="441"/>
        <end position="529"/>
    </location>
</feature>
<dbReference type="GO" id="GO:0016740">
    <property type="term" value="F:transferase activity"/>
    <property type="evidence" value="ECO:0007669"/>
    <property type="project" value="UniProtKB-KW"/>
</dbReference>
<comment type="subcellular location">
    <subcellularLocation>
        <location evidence="2">Endoplasmic reticulum membrane</location>
        <topology evidence="2">Multi-pass membrane protein</topology>
    </subcellularLocation>
</comment>
<evidence type="ECO:0000256" key="9">
    <source>
        <dbReference type="ARBA" id="ARBA00023136"/>
    </source>
</evidence>
<sequence>MESKSVKAESVYARNGQKPWRILVLVLILTISIHKAASILDSHQPVALELFSPVHGSFGSLEESYDALQTFQILGIEKKPDISDTTCTLVSKTLGSSSSSLKDLFYALKVNGILKCDIDEEVFEGIKSRLQSVSNDASSLLDFYYSIGSLALIKEQASKVDVLLTDADGIFQSIKALSQSDGRWRYSSNNPESSTYAAGVAFEALARVVALASPEIDQSRALHLFCKHSPRLRLYWMVVSGEDLDVRLALKEGMDVSEQTLHILCDALLSKSFIELAWFYCWEEVDKSLKSCFFCTYFGLLGRREISTLGNDIVKLFDSIEKYDDGAFYFDEKIVDAREHHGPLSTTASVVRGLTAFADVTSGSLNIPGDKILGLAKFFLSVGIPGDAKDFFNQVYSLACLESNRQGFNPTDFITTSNSAFIDQKRPTQDHDIFVLYECNQVRVNTVLGSNAPPLTVKLLQAFSSSSKNAFIIENQELKFDPENAVHFLDALPENVDVGNYVFVFEILLHDPEHEKIYATGSRTRVPIIITGVIKVDTAEIVILDSDLGSVETKRKLDLAGENDVSLSANHLQKLRLSFQLATPLGHAFKPHQAFLKLKHETKVEHVFVVGSSGKDFAIVLAVVTMVLTWDLMLAMDISILHGGLGAKLTVTGFGSENGSKHTFEVILKLGVPLLDAFPLGVMDADFLGLVEKFFYLSGRYDIQLTVGDAVMENSFLQALGHVELDLPEPPEKAPRPPPQPVDSYLRYGPKAEIAHIFRAPEKLPPEQLSLAFLGLTILPLIVFLIGLLRLGVNLKNFPTSVVPATFAILFHLGLAAVLLLYVLFWWKAPFPPRLSISQVEICLRKRQMTGNIPTSPWEAAVGHF</sequence>
<dbReference type="InterPro" id="IPR055373">
    <property type="entry name" value="Ribophorin_II_N"/>
</dbReference>
<evidence type="ECO:0000256" key="1">
    <source>
        <dbReference type="ARBA" id="ARBA00002791"/>
    </source>
</evidence>
<feature type="domain" description="Ribophorin II third" evidence="14">
    <location>
        <begin position="538"/>
        <end position="623"/>
    </location>
</feature>
<dbReference type="InterPro" id="IPR056790">
    <property type="entry name" value="Ribophorin_II_C"/>
</dbReference>
<keyword evidence="8 12" id="KW-1133">Transmembrane helix</keyword>
<feature type="domain" description="Ribophorin II third" evidence="14">
    <location>
        <begin position="683"/>
        <end position="725"/>
    </location>
</feature>
<proteinExistence type="inferred from homology"/>
<evidence type="ECO:0000256" key="11">
    <source>
        <dbReference type="ARBA" id="ARBA00032139"/>
    </source>
</evidence>
<comment type="similarity">
    <text evidence="4">Belongs to the SWP1 family.</text>
</comment>
<evidence type="ECO:0000259" key="14">
    <source>
        <dbReference type="Pfam" id="PF23860"/>
    </source>
</evidence>
<evidence type="ECO:0000313" key="17">
    <source>
        <dbReference type="EMBL" id="RVX19389.1"/>
    </source>
</evidence>
<dbReference type="Proteomes" id="UP000288805">
    <property type="component" value="Unassembled WGS sequence"/>
</dbReference>
<evidence type="ECO:0000259" key="13">
    <source>
        <dbReference type="Pfam" id="PF05817"/>
    </source>
</evidence>
<evidence type="ECO:0000256" key="4">
    <source>
        <dbReference type="ARBA" id="ARBA00009038"/>
    </source>
</evidence>
<keyword evidence="9 12" id="KW-0472">Membrane</keyword>
<feature type="domain" description="Ribophorin II N-terminal" evidence="13">
    <location>
        <begin position="41"/>
        <end position="214"/>
    </location>
</feature>
<dbReference type="AlphaFoldDB" id="A0A438KDY2"/>
<dbReference type="PANTHER" id="PTHR12640:SF0">
    <property type="entry name" value="DOLICHYL-DIPHOSPHOOLIGOSACCHARIDE--PROTEIN GLYCOSYLTRANSFERASE SUBUNIT 2"/>
    <property type="match status" value="1"/>
</dbReference>
<keyword evidence="5 12" id="KW-0812">Transmembrane</keyword>
<reference evidence="17 18" key="1">
    <citation type="journal article" date="2018" name="PLoS Genet.">
        <title>Population sequencing reveals clonal diversity and ancestral inbreeding in the grapevine cultivar Chardonnay.</title>
        <authorList>
            <person name="Roach M.J."/>
            <person name="Johnson D.L."/>
            <person name="Bohlmann J."/>
            <person name="van Vuuren H.J."/>
            <person name="Jones S.J."/>
            <person name="Pretorius I.S."/>
            <person name="Schmidt S.A."/>
            <person name="Borneman A.R."/>
        </authorList>
    </citation>
    <scope>NUCLEOTIDE SEQUENCE [LARGE SCALE GENOMIC DNA]</scope>
    <source>
        <strain evidence="18">cv. Chardonnay</strain>
        <tissue evidence="17">Leaf</tissue>
    </source>
</reference>
<evidence type="ECO:0000256" key="5">
    <source>
        <dbReference type="ARBA" id="ARBA00022692"/>
    </source>
</evidence>
<keyword evidence="17" id="KW-0808">Transferase</keyword>
<feature type="transmembrane region" description="Helical" evidence="12">
    <location>
        <begin position="805"/>
        <end position="827"/>
    </location>
</feature>
<comment type="function">
    <text evidence="1">Subunit of the oligosaccharyl transferase (OST) complex that catalyzes the initial transfer of a defined glycan (Glc(3)Man(9)GlcNAc(2) in eukaryotes) from the lipid carrier dolichol-pyrophosphate to an asparagine residue within an Asn-X-Ser/Thr consensus motif in nascent polypeptide chains, the first step in protein N-glycosylation. N-glycosylation occurs cotranslationally and the complex associates with the Sec61 complex at the channel-forming translocon complex that mediates protein translocation across the endoplasmic reticulum (ER). All subunits are required for a maximal enzyme activity.</text>
</comment>
<keyword evidence="6" id="KW-0732">Signal</keyword>
<evidence type="ECO:0000256" key="7">
    <source>
        <dbReference type="ARBA" id="ARBA00022824"/>
    </source>
</evidence>
<feature type="transmembrane region" description="Helical" evidence="12">
    <location>
        <begin position="769"/>
        <end position="793"/>
    </location>
</feature>
<dbReference type="Pfam" id="PF25147">
    <property type="entry name" value="Ribophorin_II_C"/>
    <property type="match status" value="1"/>
</dbReference>
<evidence type="ECO:0000256" key="8">
    <source>
        <dbReference type="ARBA" id="ARBA00022989"/>
    </source>
</evidence>
<feature type="domain" description="Ribophorin II N-terminal" evidence="13">
    <location>
        <begin position="308"/>
        <end position="402"/>
    </location>
</feature>
<evidence type="ECO:0000256" key="2">
    <source>
        <dbReference type="ARBA" id="ARBA00004477"/>
    </source>
</evidence>
<evidence type="ECO:0000256" key="6">
    <source>
        <dbReference type="ARBA" id="ARBA00022729"/>
    </source>
</evidence>
<dbReference type="GO" id="GO:0008250">
    <property type="term" value="C:oligosaccharyltransferase complex"/>
    <property type="evidence" value="ECO:0007669"/>
    <property type="project" value="InterPro"/>
</dbReference>
<evidence type="ECO:0000256" key="10">
    <source>
        <dbReference type="ARBA" id="ARBA00030078"/>
    </source>
</evidence>
<dbReference type="InterPro" id="IPR055374">
    <property type="entry name" value="Ribophorin_II_3rd"/>
</dbReference>
<protein>
    <recommendedName>
        <fullName evidence="11">Ribophorin II</fullName>
    </recommendedName>
    <alternativeName>
        <fullName evidence="10">Ribophorin-2</fullName>
    </alternativeName>
</protein>
<comment type="caution">
    <text evidence="17">The sequence shown here is derived from an EMBL/GenBank/DDBJ whole genome shotgun (WGS) entry which is preliminary data.</text>
</comment>
<dbReference type="Pfam" id="PF23861">
    <property type="entry name" value="Ribophorin_II_2nd"/>
    <property type="match status" value="1"/>
</dbReference>